<name>A0A0C9T756_PLICR</name>
<organism evidence="3 4">
    <name type="scientific">Plicaturopsis crispa FD-325 SS-3</name>
    <dbReference type="NCBI Taxonomy" id="944288"/>
    <lineage>
        <taxon>Eukaryota</taxon>
        <taxon>Fungi</taxon>
        <taxon>Dikarya</taxon>
        <taxon>Basidiomycota</taxon>
        <taxon>Agaricomycotina</taxon>
        <taxon>Agaricomycetes</taxon>
        <taxon>Agaricomycetidae</taxon>
        <taxon>Amylocorticiales</taxon>
        <taxon>Amylocorticiaceae</taxon>
        <taxon>Plicatura</taxon>
        <taxon>Plicaturopsis crispa</taxon>
    </lineage>
</organism>
<dbReference type="Pfam" id="PF01936">
    <property type="entry name" value="NYN"/>
    <property type="match status" value="1"/>
</dbReference>
<dbReference type="InterPro" id="IPR021139">
    <property type="entry name" value="NYN"/>
</dbReference>
<feature type="region of interest" description="Disordered" evidence="1">
    <location>
        <begin position="546"/>
        <end position="639"/>
    </location>
</feature>
<feature type="compositionally biased region" description="Polar residues" evidence="1">
    <location>
        <begin position="608"/>
        <end position="618"/>
    </location>
</feature>
<dbReference type="EMBL" id="KN832568">
    <property type="protein sequence ID" value="KII85144.1"/>
    <property type="molecule type" value="Genomic_DNA"/>
</dbReference>
<feature type="compositionally biased region" description="Low complexity" evidence="1">
    <location>
        <begin position="553"/>
        <end position="563"/>
    </location>
</feature>
<dbReference type="GO" id="GO:1905762">
    <property type="term" value="F:CCR4-NOT complex binding"/>
    <property type="evidence" value="ECO:0007669"/>
    <property type="project" value="TreeGrafter"/>
</dbReference>
<protein>
    <recommendedName>
        <fullName evidence="2">NYN domain-containing protein</fullName>
    </recommendedName>
</protein>
<dbReference type="OrthoDB" id="549353at2759"/>
<dbReference type="Gene3D" id="3.40.50.1010">
    <property type="entry name" value="5'-nuclease"/>
    <property type="match status" value="1"/>
</dbReference>
<dbReference type="InterPro" id="IPR024768">
    <property type="entry name" value="Marf1"/>
</dbReference>
<dbReference type="GO" id="GO:0010468">
    <property type="term" value="P:regulation of gene expression"/>
    <property type="evidence" value="ECO:0007669"/>
    <property type="project" value="InterPro"/>
</dbReference>
<feature type="region of interest" description="Disordered" evidence="1">
    <location>
        <begin position="304"/>
        <end position="426"/>
    </location>
</feature>
<dbReference type="GO" id="GO:0005777">
    <property type="term" value="C:peroxisome"/>
    <property type="evidence" value="ECO:0007669"/>
    <property type="project" value="InterPro"/>
</dbReference>
<sequence length="783" mass="83251">MGSAEHVAIFWDFENCHPASNVSGHLVAANILKIARTEGIVTTFKAYLEIPQQSSGRGAILRSELQCSGVSLTDTPHNGSKDVADKMMLGRASPLVDMLAFAIDNPPPATIILISGDRDFAYAASILRMRLYKVILIIPNDEVHISLKCQASSIFEWKAHILGGSEVDTSTSLSAVESAGVNALHRKSVSWGGTMEGNLYDDSPSTPSPALKPKSEFPATASGDPNTHKDSPASVGPLKETGDDPSGVPAHVFSLLERRVASSPGGADPKLGEALPARESDAITPRDSLPSLPLFPTLRPASEHRVHTPTMPSPATHGIPHTRAPTSQGIIRVPSSAPPVLNIPQPGGKDPSAYTPDSNATATLRPEHTWQPPTRSPLTSFAAVATSGMNLPGLGPANAASSPSPSTSSPSSAEFNPKPNRVYLRPSTATPSVPIYPQPPHLHSILVTLASSLAAFKVKGIQWVVRSQLEDKIMRPNNVVLRAAGIPSWERLAAAAEKAEIVYLAEGCNRMSLRPDWQLALDRLARASDTATSVQTMDEVSRVITQVTQDPQSSTATSAPTATVDRIADNRFPTHSRSPPIHRNGIASGLSLDRDSSLPSNVDGRLSPVNSTAISPTAETRDGSKGTSQDEKSVPPLGLENTRDLLLALEAPGSNLMDESEPSTPSSSPGLVMELVLDVPQSNAGNSANSPSTSVSKVVPAKYQPMVRCLMGLRRAGFMKPTRSMAGVHIRKENRNLLRSMTWKEYAAQAEKAGIIKLGGVHAQAWVALHEDWVQDATRSKPP</sequence>
<evidence type="ECO:0000259" key="2">
    <source>
        <dbReference type="Pfam" id="PF01936"/>
    </source>
</evidence>
<gene>
    <name evidence="3" type="ORF">PLICRDRAFT_333488</name>
</gene>
<feature type="domain" description="NYN" evidence="2">
    <location>
        <begin position="7"/>
        <end position="147"/>
    </location>
</feature>
<reference evidence="3 4" key="1">
    <citation type="submission" date="2014-06" db="EMBL/GenBank/DDBJ databases">
        <title>Evolutionary Origins and Diversification of the Mycorrhizal Mutualists.</title>
        <authorList>
            <consortium name="DOE Joint Genome Institute"/>
            <consortium name="Mycorrhizal Genomics Consortium"/>
            <person name="Kohler A."/>
            <person name="Kuo A."/>
            <person name="Nagy L.G."/>
            <person name="Floudas D."/>
            <person name="Copeland A."/>
            <person name="Barry K.W."/>
            <person name="Cichocki N."/>
            <person name="Veneault-Fourrey C."/>
            <person name="LaButti K."/>
            <person name="Lindquist E.A."/>
            <person name="Lipzen A."/>
            <person name="Lundell T."/>
            <person name="Morin E."/>
            <person name="Murat C."/>
            <person name="Riley R."/>
            <person name="Ohm R."/>
            <person name="Sun H."/>
            <person name="Tunlid A."/>
            <person name="Henrissat B."/>
            <person name="Grigoriev I.V."/>
            <person name="Hibbett D.S."/>
            <person name="Martin F."/>
        </authorList>
    </citation>
    <scope>NUCLEOTIDE SEQUENCE [LARGE SCALE GENOMIC DNA]</scope>
    <source>
        <strain evidence="3 4">FD-325 SS-3</strain>
    </source>
</reference>
<feature type="compositionally biased region" description="Basic and acidic residues" evidence="1">
    <location>
        <begin position="619"/>
        <end position="633"/>
    </location>
</feature>
<dbReference type="PANTHER" id="PTHR14379:SF3">
    <property type="entry name" value="MEIOSIS REGULATOR AND MRNA STABILITY FACTOR 1"/>
    <property type="match status" value="1"/>
</dbReference>
<dbReference type="CDD" id="cd10910">
    <property type="entry name" value="PIN_limkain_b1_N_like"/>
    <property type="match status" value="1"/>
</dbReference>
<evidence type="ECO:0000313" key="4">
    <source>
        <dbReference type="Proteomes" id="UP000053263"/>
    </source>
</evidence>
<dbReference type="GO" id="GO:0004540">
    <property type="term" value="F:RNA nuclease activity"/>
    <property type="evidence" value="ECO:0007669"/>
    <property type="project" value="InterPro"/>
</dbReference>
<dbReference type="PANTHER" id="PTHR14379">
    <property type="entry name" value="LIMKAIN B LKAP"/>
    <property type="match status" value="1"/>
</dbReference>
<dbReference type="HOGENOM" id="CLU_019899_0_0_1"/>
<proteinExistence type="predicted"/>
<evidence type="ECO:0000256" key="1">
    <source>
        <dbReference type="SAM" id="MobiDB-lite"/>
    </source>
</evidence>
<keyword evidence="4" id="KW-1185">Reference proteome</keyword>
<feature type="compositionally biased region" description="Low complexity" evidence="1">
    <location>
        <begin position="396"/>
        <end position="413"/>
    </location>
</feature>
<evidence type="ECO:0000313" key="3">
    <source>
        <dbReference type="EMBL" id="KII85144.1"/>
    </source>
</evidence>
<dbReference type="AlphaFoldDB" id="A0A0C9T756"/>
<accession>A0A0C9T756</accession>
<feature type="region of interest" description="Disordered" evidence="1">
    <location>
        <begin position="195"/>
        <end position="249"/>
    </location>
</feature>
<dbReference type="Proteomes" id="UP000053263">
    <property type="component" value="Unassembled WGS sequence"/>
</dbReference>